<evidence type="ECO:0000256" key="1">
    <source>
        <dbReference type="ARBA" id="ARBA00003687"/>
    </source>
</evidence>
<feature type="region of interest" description="Disordered" evidence="3">
    <location>
        <begin position="69"/>
        <end position="142"/>
    </location>
</feature>
<feature type="compositionally biased region" description="Low complexity" evidence="3">
    <location>
        <begin position="96"/>
        <end position="127"/>
    </location>
</feature>
<keyword evidence="2" id="KW-0804">Transcription</keyword>
<dbReference type="PROSITE" id="PS51742">
    <property type="entry name" value="PPC"/>
    <property type="match status" value="1"/>
</dbReference>
<comment type="caution">
    <text evidence="5">The sequence shown here is derived from an EMBL/GenBank/DDBJ whole genome shotgun (WGS) entry which is preliminary data.</text>
</comment>
<dbReference type="SUPFAM" id="SSF117856">
    <property type="entry name" value="AF0104/ALDC/Ptd012-like"/>
    <property type="match status" value="1"/>
</dbReference>
<comment type="subcellular location">
    <subcellularLocation>
        <location evidence="2">Nucleus</location>
    </subcellularLocation>
</comment>
<dbReference type="PANTHER" id="PTHR31500">
    <property type="entry name" value="AT-HOOK MOTIF NUCLEAR-LOCALIZED PROTEIN 9"/>
    <property type="match status" value="1"/>
</dbReference>
<dbReference type="AlphaFoldDB" id="A0AAV9C7Z5"/>
<dbReference type="Proteomes" id="UP001180020">
    <property type="component" value="Unassembled WGS sequence"/>
</dbReference>
<feature type="region of interest" description="Disordered" evidence="3">
    <location>
        <begin position="226"/>
        <end position="275"/>
    </location>
</feature>
<evidence type="ECO:0000313" key="5">
    <source>
        <dbReference type="EMBL" id="KAK1284536.1"/>
    </source>
</evidence>
<dbReference type="Gene3D" id="3.30.1330.80">
    <property type="entry name" value="Hypothetical protein, similar to alpha- acetolactate decarboxylase, domain 2"/>
    <property type="match status" value="1"/>
</dbReference>
<keyword evidence="6" id="KW-1185">Reference proteome</keyword>
<dbReference type="Pfam" id="PF03479">
    <property type="entry name" value="PCC"/>
    <property type="match status" value="1"/>
</dbReference>
<organism evidence="5 6">
    <name type="scientific">Acorus calamus</name>
    <name type="common">Sweet flag</name>
    <dbReference type="NCBI Taxonomy" id="4465"/>
    <lineage>
        <taxon>Eukaryota</taxon>
        <taxon>Viridiplantae</taxon>
        <taxon>Streptophyta</taxon>
        <taxon>Embryophyta</taxon>
        <taxon>Tracheophyta</taxon>
        <taxon>Spermatophyta</taxon>
        <taxon>Magnoliopsida</taxon>
        <taxon>Liliopsida</taxon>
        <taxon>Acoraceae</taxon>
        <taxon>Acorus</taxon>
    </lineage>
</organism>
<proteinExistence type="predicted"/>
<dbReference type="PRINTS" id="PR00929">
    <property type="entry name" value="ATHOOK"/>
</dbReference>
<gene>
    <name evidence="5" type="ORF">QJS10_CPB21g00466</name>
</gene>
<feature type="compositionally biased region" description="Polar residues" evidence="3">
    <location>
        <begin position="239"/>
        <end position="265"/>
    </location>
</feature>
<dbReference type="GO" id="GO:0005634">
    <property type="term" value="C:nucleus"/>
    <property type="evidence" value="ECO:0007669"/>
    <property type="project" value="UniProtKB-SubCell"/>
</dbReference>
<dbReference type="InterPro" id="IPR039605">
    <property type="entry name" value="AHL"/>
</dbReference>
<evidence type="ECO:0000313" key="6">
    <source>
        <dbReference type="Proteomes" id="UP001180020"/>
    </source>
</evidence>
<keyword evidence="2" id="KW-0539">Nucleus</keyword>
<reference evidence="5" key="2">
    <citation type="submission" date="2023-06" db="EMBL/GenBank/DDBJ databases">
        <authorList>
            <person name="Ma L."/>
            <person name="Liu K.-W."/>
            <person name="Li Z."/>
            <person name="Hsiao Y.-Y."/>
            <person name="Qi Y."/>
            <person name="Fu T."/>
            <person name="Tang G."/>
            <person name="Zhang D."/>
            <person name="Sun W.-H."/>
            <person name="Liu D.-K."/>
            <person name="Li Y."/>
            <person name="Chen G.-Z."/>
            <person name="Liu X.-D."/>
            <person name="Liao X.-Y."/>
            <person name="Jiang Y.-T."/>
            <person name="Yu X."/>
            <person name="Hao Y."/>
            <person name="Huang J."/>
            <person name="Zhao X.-W."/>
            <person name="Ke S."/>
            <person name="Chen Y.-Y."/>
            <person name="Wu W.-L."/>
            <person name="Hsu J.-L."/>
            <person name="Lin Y.-F."/>
            <person name="Huang M.-D."/>
            <person name="Li C.-Y."/>
            <person name="Huang L."/>
            <person name="Wang Z.-W."/>
            <person name="Zhao X."/>
            <person name="Zhong W.-Y."/>
            <person name="Peng D.-H."/>
            <person name="Ahmad S."/>
            <person name="Lan S."/>
            <person name="Zhang J.-S."/>
            <person name="Tsai W.-C."/>
            <person name="Van De Peer Y."/>
            <person name="Liu Z.-J."/>
        </authorList>
    </citation>
    <scope>NUCLEOTIDE SEQUENCE</scope>
    <source>
        <strain evidence="5">CP</strain>
        <tissue evidence="5">Leaves</tissue>
    </source>
</reference>
<feature type="region of interest" description="Disordered" evidence="3">
    <location>
        <begin position="25"/>
        <end position="44"/>
    </location>
</feature>
<protein>
    <recommendedName>
        <fullName evidence="2">AT-hook motif nuclear-localized protein</fullName>
    </recommendedName>
</protein>
<dbReference type="GO" id="GO:0003680">
    <property type="term" value="F:minor groove of adenine-thymine-rich DNA binding"/>
    <property type="evidence" value="ECO:0007669"/>
    <property type="project" value="UniProtKB-UniRule"/>
</dbReference>
<dbReference type="SMART" id="SM00384">
    <property type="entry name" value="AT_hook"/>
    <property type="match status" value="2"/>
</dbReference>
<keyword evidence="2" id="KW-0805">Transcription regulation</keyword>
<feature type="domain" description="PPC" evidence="4">
    <location>
        <begin position="154"/>
        <end position="289"/>
    </location>
</feature>
<comment type="domain">
    <text evidence="2">The PPC domain mediates interactions between AHL proteins.</text>
</comment>
<name>A0AAV9C7Z5_ACOCL</name>
<dbReference type="InterPro" id="IPR005175">
    <property type="entry name" value="PPC_dom"/>
</dbReference>
<evidence type="ECO:0000256" key="2">
    <source>
        <dbReference type="RuleBase" id="RU367031"/>
    </source>
</evidence>
<dbReference type="PANTHER" id="PTHR31500:SF9">
    <property type="entry name" value="AT-HOOK MOTIF NUCLEAR-LOCALIZED PROTEIN 9"/>
    <property type="match status" value="1"/>
</dbReference>
<sequence length="289" mass="29381">MDGSDEMGMSGPSYYMHRGMGGSSSLGTLHGASPPGIRPCSGGGGVGGGSMFHVNSQASGVPQYIGVNVGESGGQSGETVKRKRGRPRKYGPDGTVALALSPMSSPASGLGPGSGSVSMSGPASTTPKRGRGRPPGTGRKQQLAAVGEWMIGSAGMGFTPHVITISIGEDISTKILAFSQQGPRAVCILSANGAVSTVTLRQPATSGGTVTYEVIVGSFIYSGSKAKNKGKIGPESGAESDQPTSDQTTTPSNMPPTQNLTQTSMMGGWPGSRQMDMRNAHMDIDLMRG</sequence>
<comment type="function">
    <text evidence="1 2">Transcription factor that specifically binds AT-rich DNA sequences related to the nuclear matrix attachment regions (MARs).</text>
</comment>
<dbReference type="CDD" id="cd11378">
    <property type="entry name" value="DUF296"/>
    <property type="match status" value="1"/>
</dbReference>
<dbReference type="InterPro" id="IPR017956">
    <property type="entry name" value="AT_hook_DNA-bd_motif"/>
</dbReference>
<evidence type="ECO:0000256" key="3">
    <source>
        <dbReference type="SAM" id="MobiDB-lite"/>
    </source>
</evidence>
<dbReference type="EMBL" id="JAUJYO010000021">
    <property type="protein sequence ID" value="KAK1284536.1"/>
    <property type="molecule type" value="Genomic_DNA"/>
</dbReference>
<evidence type="ECO:0000259" key="4">
    <source>
        <dbReference type="PROSITE" id="PS51742"/>
    </source>
</evidence>
<accession>A0AAV9C7Z5</accession>
<keyword evidence="2" id="KW-0238">DNA-binding</keyword>
<reference evidence="5" key="1">
    <citation type="journal article" date="2023" name="Nat. Commun.">
        <title>Diploid and tetraploid genomes of Acorus and the evolution of monocots.</title>
        <authorList>
            <person name="Ma L."/>
            <person name="Liu K.W."/>
            <person name="Li Z."/>
            <person name="Hsiao Y.Y."/>
            <person name="Qi Y."/>
            <person name="Fu T."/>
            <person name="Tang G.D."/>
            <person name="Zhang D."/>
            <person name="Sun W.H."/>
            <person name="Liu D.K."/>
            <person name="Li Y."/>
            <person name="Chen G.Z."/>
            <person name="Liu X.D."/>
            <person name="Liao X.Y."/>
            <person name="Jiang Y.T."/>
            <person name="Yu X."/>
            <person name="Hao Y."/>
            <person name="Huang J."/>
            <person name="Zhao X.W."/>
            <person name="Ke S."/>
            <person name="Chen Y.Y."/>
            <person name="Wu W.L."/>
            <person name="Hsu J.L."/>
            <person name="Lin Y.F."/>
            <person name="Huang M.D."/>
            <person name="Li C.Y."/>
            <person name="Huang L."/>
            <person name="Wang Z.W."/>
            <person name="Zhao X."/>
            <person name="Zhong W.Y."/>
            <person name="Peng D.H."/>
            <person name="Ahmad S."/>
            <person name="Lan S."/>
            <person name="Zhang J.S."/>
            <person name="Tsai W.C."/>
            <person name="Van de Peer Y."/>
            <person name="Liu Z.J."/>
        </authorList>
    </citation>
    <scope>NUCLEOTIDE SEQUENCE</scope>
    <source>
        <strain evidence="5">CP</strain>
    </source>
</reference>